<comment type="caution">
    <text evidence="8">The sequence shown here is derived from an EMBL/GenBank/DDBJ whole genome shotgun (WGS) entry which is preliminary data.</text>
</comment>
<keyword evidence="6" id="KW-0744">Spermatogenesis</keyword>
<dbReference type="GO" id="GO:0030154">
    <property type="term" value="P:cell differentiation"/>
    <property type="evidence" value="ECO:0007669"/>
    <property type="project" value="UniProtKB-KW"/>
</dbReference>
<evidence type="ECO:0000256" key="7">
    <source>
        <dbReference type="SAM" id="MobiDB-lite"/>
    </source>
</evidence>
<evidence type="ECO:0000256" key="6">
    <source>
        <dbReference type="ARBA" id="ARBA00022871"/>
    </source>
</evidence>
<dbReference type="PANTHER" id="PTHR17005">
    <property type="entry name" value="MALE-ENHANCED ANTIGEN-1"/>
    <property type="match status" value="1"/>
</dbReference>
<dbReference type="GO" id="GO:0007283">
    <property type="term" value="P:spermatogenesis"/>
    <property type="evidence" value="ECO:0007669"/>
    <property type="project" value="UniProtKB-KW"/>
</dbReference>
<protein>
    <recommendedName>
        <fullName evidence="2">Male-enhanced antigen 1</fullName>
    </recommendedName>
</protein>
<keyword evidence="9" id="KW-1185">Reference proteome</keyword>
<evidence type="ECO:0000256" key="1">
    <source>
        <dbReference type="ARBA" id="ARBA00002540"/>
    </source>
</evidence>
<evidence type="ECO:0000256" key="5">
    <source>
        <dbReference type="ARBA" id="ARBA00022782"/>
    </source>
</evidence>
<evidence type="ECO:0000313" key="8">
    <source>
        <dbReference type="EMBL" id="KAG7511826.1"/>
    </source>
</evidence>
<organism evidence="8 9">
    <name type="scientific">Solea senegalensis</name>
    <name type="common">Senegalese sole</name>
    <dbReference type="NCBI Taxonomy" id="28829"/>
    <lineage>
        <taxon>Eukaryota</taxon>
        <taxon>Metazoa</taxon>
        <taxon>Chordata</taxon>
        <taxon>Craniata</taxon>
        <taxon>Vertebrata</taxon>
        <taxon>Euteleostomi</taxon>
        <taxon>Actinopterygii</taxon>
        <taxon>Neopterygii</taxon>
        <taxon>Teleostei</taxon>
        <taxon>Neoteleostei</taxon>
        <taxon>Acanthomorphata</taxon>
        <taxon>Carangaria</taxon>
        <taxon>Pleuronectiformes</taxon>
        <taxon>Pleuronectoidei</taxon>
        <taxon>Soleidae</taxon>
        <taxon>Solea</taxon>
    </lineage>
</organism>
<dbReference type="InterPro" id="IPR009685">
    <property type="entry name" value="MEA1"/>
</dbReference>
<feature type="region of interest" description="Disordered" evidence="7">
    <location>
        <begin position="125"/>
        <end position="255"/>
    </location>
</feature>
<feature type="compositionally biased region" description="Low complexity" evidence="7">
    <location>
        <begin position="317"/>
        <end position="326"/>
    </location>
</feature>
<evidence type="ECO:0000313" key="9">
    <source>
        <dbReference type="Proteomes" id="UP000693946"/>
    </source>
</evidence>
<name>A0AAV6S217_SOLSE</name>
<sequence length="326" mass="35332">MIDQLTSGGSALSQADVITRCSGVFDPAVGHAQPLNRWTSEPIDSIGDRYYETQRAETQTGGLTLSRLPNTAATQRTQLQPQLAAANPELRATTEGQRDRGTDIQTYRVTGSACPWMEVCSATMGPERVLPSSEDELGEERPTDGATPPPPAGGAAWSGGEGGGEEEEGEEEENTGGYYYQPLNQEPEGDMANEDRGAEQEQEEQEREEAPSHVQQLQVQQRIEVMGLHLPEAPPPDSDEEDDPEGAAALRSRASIPMDADHVELVKRTMAAVALPTLGVPAWAREISDDQWKDMVENTLQSRQSAGTVRLGRRRSNSNSNNNNGP</sequence>
<reference evidence="8 9" key="1">
    <citation type="journal article" date="2021" name="Sci. Rep.">
        <title>Chromosome anchoring in Senegalese sole (Solea senegalensis) reveals sex-associated markers and genome rearrangements in flatfish.</title>
        <authorList>
            <person name="Guerrero-Cozar I."/>
            <person name="Gomez-Garrido J."/>
            <person name="Berbel C."/>
            <person name="Martinez-Blanch J.F."/>
            <person name="Alioto T."/>
            <person name="Claros M.G."/>
            <person name="Gagnaire P.A."/>
            <person name="Manchado M."/>
        </authorList>
    </citation>
    <scope>NUCLEOTIDE SEQUENCE [LARGE SCALE GENOMIC DNA]</scope>
    <source>
        <strain evidence="8">Sse05_10M</strain>
    </source>
</reference>
<feature type="compositionally biased region" description="Acidic residues" evidence="7">
    <location>
        <begin position="163"/>
        <end position="174"/>
    </location>
</feature>
<feature type="compositionally biased region" description="Polar residues" evidence="7">
    <location>
        <begin position="298"/>
        <end position="307"/>
    </location>
</feature>
<gene>
    <name evidence="8" type="ORF">JOB18_011574</name>
</gene>
<evidence type="ECO:0000256" key="3">
    <source>
        <dbReference type="ARBA" id="ARBA00022473"/>
    </source>
</evidence>
<dbReference type="AlphaFoldDB" id="A0AAV6S217"/>
<keyword evidence="3" id="KW-0217">Developmental protein</keyword>
<feature type="region of interest" description="Disordered" evidence="7">
    <location>
        <begin position="82"/>
        <end position="104"/>
    </location>
</feature>
<proteinExistence type="predicted"/>
<accession>A0AAV6S217</accession>
<keyword evidence="5" id="KW-0221">Differentiation</keyword>
<evidence type="ECO:0000256" key="4">
    <source>
        <dbReference type="ARBA" id="ARBA00022553"/>
    </source>
</evidence>
<comment type="function">
    <text evidence="1">May play an important role in spermatogenesis and/or testis development.</text>
</comment>
<keyword evidence="4" id="KW-0597">Phosphoprotein</keyword>
<feature type="region of interest" description="Disordered" evidence="7">
    <location>
        <begin position="298"/>
        <end position="326"/>
    </location>
</feature>
<evidence type="ECO:0000256" key="2">
    <source>
        <dbReference type="ARBA" id="ARBA00022245"/>
    </source>
</evidence>
<dbReference type="Pfam" id="PF06910">
    <property type="entry name" value="MEA1"/>
    <property type="match status" value="1"/>
</dbReference>
<dbReference type="EMBL" id="JAGKHQ010000007">
    <property type="protein sequence ID" value="KAG7511826.1"/>
    <property type="molecule type" value="Genomic_DNA"/>
</dbReference>
<dbReference type="Proteomes" id="UP000693946">
    <property type="component" value="Linkage Group LG15"/>
</dbReference>